<evidence type="ECO:0000256" key="1">
    <source>
        <dbReference type="ARBA" id="ARBA00022723"/>
    </source>
</evidence>
<dbReference type="InterPro" id="IPR013088">
    <property type="entry name" value="Znf_NHR/GATA"/>
</dbReference>
<comment type="cofactor">
    <cofactor evidence="3">
        <name>Zn(2+)</name>
        <dbReference type="ChEBI" id="CHEBI:29105"/>
    </cofactor>
    <text evidence="3">Binds 1 zinc ion.</text>
</comment>
<dbReference type="GO" id="GO:0008270">
    <property type="term" value="F:zinc ion binding"/>
    <property type="evidence" value="ECO:0007669"/>
    <property type="project" value="UniProtKB-UniRule"/>
</dbReference>
<comment type="subunit">
    <text evidence="3">Interacts with GyrB.</text>
</comment>
<dbReference type="Proteomes" id="UP000244224">
    <property type="component" value="Unassembled WGS sequence"/>
</dbReference>
<feature type="binding site" evidence="3">
    <location>
        <position position="6"/>
    </location>
    <ligand>
        <name>Zn(2+)</name>
        <dbReference type="ChEBI" id="CHEBI:29105"/>
    </ligand>
</feature>
<dbReference type="HAMAP" id="MF_00649">
    <property type="entry name" value="DNA_gyrase_inhibitor_YacG"/>
    <property type="match status" value="1"/>
</dbReference>
<keyword evidence="2 3" id="KW-0862">Zinc</keyword>
<feature type="binding site" evidence="3">
    <location>
        <position position="22"/>
    </location>
    <ligand>
        <name>Zn(2+)</name>
        <dbReference type="ChEBI" id="CHEBI:29105"/>
    </ligand>
</feature>
<comment type="function">
    <text evidence="3">Inhibits all the catalytic activities of DNA gyrase by preventing its interaction with DNA. Acts by binding directly to the C-terminal domain of GyrB, which probably disrupts DNA binding by the gyrase.</text>
</comment>
<accession>A0A2T6B1Q1</accession>
<dbReference type="GO" id="GO:0006355">
    <property type="term" value="P:regulation of DNA-templated transcription"/>
    <property type="evidence" value="ECO:0007669"/>
    <property type="project" value="InterPro"/>
</dbReference>
<dbReference type="NCBIfam" id="NF002362">
    <property type="entry name" value="PRK01343.1"/>
    <property type="match status" value="1"/>
</dbReference>
<feature type="binding site" evidence="3">
    <location>
        <position position="18"/>
    </location>
    <ligand>
        <name>Zn(2+)</name>
        <dbReference type="ChEBI" id="CHEBI:29105"/>
    </ligand>
</feature>
<protein>
    <recommendedName>
        <fullName evidence="3">DNA gyrase inhibitor YacG</fullName>
    </recommendedName>
</protein>
<evidence type="ECO:0000313" key="4">
    <source>
        <dbReference type="EMBL" id="PTX49945.1"/>
    </source>
</evidence>
<dbReference type="Pfam" id="PF03884">
    <property type="entry name" value="YacG"/>
    <property type="match status" value="1"/>
</dbReference>
<comment type="similarity">
    <text evidence="3">Belongs to the DNA gyrase inhibitor YacG family.</text>
</comment>
<feature type="binding site" evidence="3">
    <location>
        <position position="3"/>
    </location>
    <ligand>
        <name>Zn(2+)</name>
        <dbReference type="ChEBI" id="CHEBI:29105"/>
    </ligand>
</feature>
<keyword evidence="1 3" id="KW-0479">Metal-binding</keyword>
<dbReference type="RefSeq" id="WP_054301518.1">
    <property type="nucleotide sequence ID" value="NZ_QBKP01000006.1"/>
</dbReference>
<reference evidence="4 5" key="1">
    <citation type="submission" date="2018-04" db="EMBL/GenBank/DDBJ databases">
        <title>Genomic Encyclopedia of Archaeal and Bacterial Type Strains, Phase II (KMG-II): from individual species to whole genera.</title>
        <authorList>
            <person name="Goeker M."/>
        </authorList>
    </citation>
    <scope>NUCLEOTIDE SEQUENCE [LARGE SCALE GENOMIC DNA]</scope>
    <source>
        <strain evidence="4 5">DSM 21823</strain>
    </source>
</reference>
<dbReference type="Gene3D" id="3.30.50.10">
    <property type="entry name" value="Erythroid Transcription Factor GATA-1, subunit A"/>
    <property type="match status" value="1"/>
</dbReference>
<name>A0A2T6B1Q1_9RHOB</name>
<dbReference type="OrthoDB" id="9809663at2"/>
<evidence type="ECO:0000256" key="2">
    <source>
        <dbReference type="ARBA" id="ARBA00022833"/>
    </source>
</evidence>
<dbReference type="AlphaFoldDB" id="A0A2T6B1Q1"/>
<dbReference type="EMBL" id="QBKP01000006">
    <property type="protein sequence ID" value="PTX49945.1"/>
    <property type="molecule type" value="Genomic_DNA"/>
</dbReference>
<dbReference type="PANTHER" id="PTHR36150:SF1">
    <property type="entry name" value="DNA GYRASE INHIBITOR YACG"/>
    <property type="match status" value="1"/>
</dbReference>
<dbReference type="InterPro" id="IPR005584">
    <property type="entry name" value="DNA_gyrase_inhibitor_YacG"/>
</dbReference>
<sequence length="56" mass="6209">MSCPICGKAAEEKYRPFCSKRCADIDLGRWLKGGYVIPATAQEEDEAVPSEEPPKH</sequence>
<comment type="caution">
    <text evidence="4">The sequence shown here is derived from an EMBL/GenBank/DDBJ whole genome shotgun (WGS) entry which is preliminary data.</text>
</comment>
<gene>
    <name evidence="3" type="primary">yacG</name>
    <name evidence="4" type="ORF">C8N34_106126</name>
</gene>
<dbReference type="PANTHER" id="PTHR36150">
    <property type="entry name" value="DNA GYRASE INHIBITOR YACG"/>
    <property type="match status" value="1"/>
</dbReference>
<evidence type="ECO:0000256" key="3">
    <source>
        <dbReference type="HAMAP-Rule" id="MF_00649"/>
    </source>
</evidence>
<dbReference type="SUPFAM" id="SSF57716">
    <property type="entry name" value="Glucocorticoid receptor-like (DNA-binding domain)"/>
    <property type="match status" value="1"/>
</dbReference>
<organism evidence="4 5">
    <name type="scientific">Gemmobacter caeni</name>
    <dbReference type="NCBI Taxonomy" id="589035"/>
    <lineage>
        <taxon>Bacteria</taxon>
        <taxon>Pseudomonadati</taxon>
        <taxon>Pseudomonadota</taxon>
        <taxon>Alphaproteobacteria</taxon>
        <taxon>Rhodobacterales</taxon>
        <taxon>Paracoccaceae</taxon>
        <taxon>Gemmobacter</taxon>
    </lineage>
</organism>
<evidence type="ECO:0000313" key="5">
    <source>
        <dbReference type="Proteomes" id="UP000244224"/>
    </source>
</evidence>
<dbReference type="GO" id="GO:0008657">
    <property type="term" value="F:DNA topoisomerase type II (double strand cut, ATP-hydrolyzing) inhibitor activity"/>
    <property type="evidence" value="ECO:0007669"/>
    <property type="project" value="UniProtKB-UniRule"/>
</dbReference>
<proteinExistence type="inferred from homology"/>
<keyword evidence="5" id="KW-1185">Reference proteome</keyword>